<dbReference type="AlphaFoldDB" id="A0A941IU57"/>
<protein>
    <submittedName>
        <fullName evidence="5">DeoR/GlpR family transcriptional regulator</fullName>
    </submittedName>
</protein>
<reference evidence="5" key="1">
    <citation type="submission" date="2021-04" db="EMBL/GenBank/DDBJ databases">
        <title>Genome based classification of Actinospica acidithermotolerans sp. nov., an actinobacterium isolated from an Indonesian hot spring.</title>
        <authorList>
            <person name="Kusuma A.B."/>
            <person name="Putra K.E."/>
            <person name="Nafisah S."/>
            <person name="Loh J."/>
            <person name="Nouioui I."/>
            <person name="Goodfellow M."/>
        </authorList>
    </citation>
    <scope>NUCLEOTIDE SEQUENCE</scope>
    <source>
        <strain evidence="5">CSCA 57</strain>
    </source>
</reference>
<sequence length="358" mass="38149">MSSSVEDRHRRILQIVREHGLIEVRELAERLGISMETIRRDIRTLTDAGRLQRRHGAVAWPTARLPATPGRAGTGRPPASGVLLGMVVPTTEYYYQEVIRGARAAAAAAGMRLLIAVTGYAADQDASSVRGLLEAGAQGLLVTPSWDMAGPTEAQWAATAEPGVPTVVVERPGAKGMYIEGVDEVYSDHHVGVALAVRHLTAQGHRRIALMCRMTHTAPRIIEGYRAAMRAAGLPQDLLVEGGRQQDPQTETAALLARREVRAAIVHSDADAFNVLHRLQAEGLAVPGDVALVSYDDEMAALADVPLTAVGPAKYEVGEMAVSAMLRRLAAPEASRLSIAVAPRLTVRDSSGSEPAPA</sequence>
<dbReference type="InterPro" id="IPR036390">
    <property type="entry name" value="WH_DNA-bd_sf"/>
</dbReference>
<dbReference type="RefSeq" id="WP_212531425.1">
    <property type="nucleotide sequence ID" value="NZ_JAGSOG010000172.1"/>
</dbReference>
<dbReference type="Pfam" id="PF13377">
    <property type="entry name" value="Peripla_BP_3"/>
    <property type="match status" value="1"/>
</dbReference>
<dbReference type="InterPro" id="IPR046335">
    <property type="entry name" value="LacI/GalR-like_sensor"/>
</dbReference>
<dbReference type="InterPro" id="IPR001034">
    <property type="entry name" value="DeoR_HTH"/>
</dbReference>
<dbReference type="Gene3D" id="3.40.50.2300">
    <property type="match status" value="2"/>
</dbReference>
<accession>A0A941IU57</accession>
<proteinExistence type="predicted"/>
<organism evidence="5 6">
    <name type="scientific">Actinospica durhamensis</name>
    <dbReference type="NCBI Taxonomy" id="1508375"/>
    <lineage>
        <taxon>Bacteria</taxon>
        <taxon>Bacillati</taxon>
        <taxon>Actinomycetota</taxon>
        <taxon>Actinomycetes</taxon>
        <taxon>Catenulisporales</taxon>
        <taxon>Actinospicaceae</taxon>
        <taxon>Actinospica</taxon>
    </lineage>
</organism>
<dbReference type="InterPro" id="IPR018356">
    <property type="entry name" value="Tscrpt_reg_HTH_DeoR_CS"/>
</dbReference>
<keyword evidence="6" id="KW-1185">Reference proteome</keyword>
<comment type="caution">
    <text evidence="5">The sequence shown here is derived from an EMBL/GenBank/DDBJ whole genome shotgun (WGS) entry which is preliminary data.</text>
</comment>
<name>A0A941IU57_9ACTN</name>
<evidence type="ECO:0000256" key="2">
    <source>
        <dbReference type="ARBA" id="ARBA00023125"/>
    </source>
</evidence>
<dbReference type="SUPFAM" id="SSF46785">
    <property type="entry name" value="Winged helix' DNA-binding domain"/>
    <property type="match status" value="1"/>
</dbReference>
<dbReference type="Proteomes" id="UP000675781">
    <property type="component" value="Unassembled WGS sequence"/>
</dbReference>
<evidence type="ECO:0000256" key="3">
    <source>
        <dbReference type="ARBA" id="ARBA00023163"/>
    </source>
</evidence>
<dbReference type="PANTHER" id="PTHR30146">
    <property type="entry name" value="LACI-RELATED TRANSCRIPTIONAL REPRESSOR"/>
    <property type="match status" value="1"/>
</dbReference>
<gene>
    <name evidence="5" type="ORF">KDL01_26990</name>
</gene>
<feature type="domain" description="HTH deoR-type" evidence="4">
    <location>
        <begin position="5"/>
        <end position="60"/>
    </location>
</feature>
<dbReference type="PANTHER" id="PTHR30146:SF155">
    <property type="entry name" value="ALANINE RACEMASE"/>
    <property type="match status" value="1"/>
</dbReference>
<dbReference type="PROSITE" id="PS00894">
    <property type="entry name" value="HTH_DEOR_1"/>
    <property type="match status" value="1"/>
</dbReference>
<evidence type="ECO:0000313" key="5">
    <source>
        <dbReference type="EMBL" id="MBR7836953.1"/>
    </source>
</evidence>
<dbReference type="GO" id="GO:0000976">
    <property type="term" value="F:transcription cis-regulatory region binding"/>
    <property type="evidence" value="ECO:0007669"/>
    <property type="project" value="TreeGrafter"/>
</dbReference>
<dbReference type="Gene3D" id="1.10.10.10">
    <property type="entry name" value="Winged helix-like DNA-binding domain superfamily/Winged helix DNA-binding domain"/>
    <property type="match status" value="1"/>
</dbReference>
<keyword evidence="3" id="KW-0804">Transcription</keyword>
<dbReference type="PRINTS" id="PR00037">
    <property type="entry name" value="HTHLACR"/>
</dbReference>
<dbReference type="CDD" id="cd06267">
    <property type="entry name" value="PBP1_LacI_sugar_binding-like"/>
    <property type="match status" value="1"/>
</dbReference>
<dbReference type="SUPFAM" id="SSF53822">
    <property type="entry name" value="Periplasmic binding protein-like I"/>
    <property type="match status" value="1"/>
</dbReference>
<dbReference type="PROSITE" id="PS51000">
    <property type="entry name" value="HTH_DEOR_2"/>
    <property type="match status" value="1"/>
</dbReference>
<dbReference type="SMART" id="SM00420">
    <property type="entry name" value="HTH_DEOR"/>
    <property type="match status" value="1"/>
</dbReference>
<evidence type="ECO:0000313" key="6">
    <source>
        <dbReference type="Proteomes" id="UP000675781"/>
    </source>
</evidence>
<dbReference type="Pfam" id="PF08220">
    <property type="entry name" value="HTH_DeoR"/>
    <property type="match status" value="1"/>
</dbReference>
<evidence type="ECO:0000256" key="1">
    <source>
        <dbReference type="ARBA" id="ARBA00023015"/>
    </source>
</evidence>
<evidence type="ECO:0000259" key="4">
    <source>
        <dbReference type="PROSITE" id="PS51000"/>
    </source>
</evidence>
<dbReference type="EMBL" id="JAGSOG010000172">
    <property type="protein sequence ID" value="MBR7836953.1"/>
    <property type="molecule type" value="Genomic_DNA"/>
</dbReference>
<dbReference type="InterPro" id="IPR036388">
    <property type="entry name" value="WH-like_DNA-bd_sf"/>
</dbReference>
<dbReference type="GO" id="GO:0003700">
    <property type="term" value="F:DNA-binding transcription factor activity"/>
    <property type="evidence" value="ECO:0007669"/>
    <property type="project" value="InterPro"/>
</dbReference>
<dbReference type="InterPro" id="IPR028082">
    <property type="entry name" value="Peripla_BP_I"/>
</dbReference>
<keyword evidence="1" id="KW-0805">Transcription regulation</keyword>
<keyword evidence="2" id="KW-0238">DNA-binding</keyword>